<proteinExistence type="predicted"/>
<evidence type="ECO:0000256" key="1">
    <source>
        <dbReference type="SAM" id="MobiDB-lite"/>
    </source>
</evidence>
<dbReference type="AlphaFoldDB" id="R4YYP2"/>
<dbReference type="Proteomes" id="UP000018291">
    <property type="component" value="Unassembled WGS sequence"/>
</dbReference>
<feature type="region of interest" description="Disordered" evidence="1">
    <location>
        <begin position="35"/>
        <end position="76"/>
    </location>
</feature>
<sequence length="76" mass="8362">MGAEDPASEDRRHMSLNAHRTIGFRIARDWRSARRGPLAPLPSPPLQRSAVTSEGTTVAPSRCRNLQGGREVRSVN</sequence>
<name>R4YYP2_9ACTN</name>
<protein>
    <submittedName>
        <fullName evidence="2">Uncharacterized protein</fullName>
    </submittedName>
</protein>
<comment type="caution">
    <text evidence="2">The sequence shown here is derived from an EMBL/GenBank/DDBJ whole genome shotgun (WGS) entry which is preliminary data.</text>
</comment>
<feature type="compositionally biased region" description="Polar residues" evidence="1">
    <location>
        <begin position="49"/>
        <end position="59"/>
    </location>
</feature>
<dbReference type="STRING" id="1229780.BN381_220039"/>
<keyword evidence="3" id="KW-1185">Reference proteome</keyword>
<evidence type="ECO:0000313" key="3">
    <source>
        <dbReference type="Proteomes" id="UP000018291"/>
    </source>
</evidence>
<dbReference type="EMBL" id="CANL01000015">
    <property type="protein sequence ID" value="CCM63465.1"/>
    <property type="molecule type" value="Genomic_DNA"/>
</dbReference>
<accession>R4YYP2</accession>
<evidence type="ECO:0000313" key="2">
    <source>
        <dbReference type="EMBL" id="CCM63465.1"/>
    </source>
</evidence>
<organism evidence="2 3">
    <name type="scientific">Candidatus Neomicrothrix parvicella RN1</name>
    <dbReference type="NCBI Taxonomy" id="1229780"/>
    <lineage>
        <taxon>Bacteria</taxon>
        <taxon>Bacillati</taxon>
        <taxon>Actinomycetota</taxon>
        <taxon>Acidimicrobiia</taxon>
        <taxon>Acidimicrobiales</taxon>
        <taxon>Microthrixaceae</taxon>
        <taxon>Candidatus Neomicrothrix</taxon>
    </lineage>
</organism>
<dbReference type="HOGENOM" id="CLU_2647791_0_0_11"/>
<reference evidence="2 3" key="1">
    <citation type="journal article" date="2013" name="ISME J.">
        <title>Metabolic model for the filamentous 'Candidatus Microthrix parvicella' based on genomic and metagenomic analyses.</title>
        <authorList>
            <person name="Jon McIlroy S."/>
            <person name="Kristiansen R."/>
            <person name="Albertsen M."/>
            <person name="Michael Karst S."/>
            <person name="Rossetti S."/>
            <person name="Lund Nielsen J."/>
            <person name="Tandoi V."/>
            <person name="James Seviour R."/>
            <person name="Nielsen P.H."/>
        </authorList>
    </citation>
    <scope>NUCLEOTIDE SEQUENCE [LARGE SCALE GENOMIC DNA]</scope>
    <source>
        <strain evidence="2 3">RN1</strain>
    </source>
</reference>
<gene>
    <name evidence="2" type="ORF">BN381_220039</name>
</gene>